<dbReference type="EMBL" id="FJOG01000043">
    <property type="protein sequence ID" value="CZR67373.1"/>
    <property type="molecule type" value="Genomic_DNA"/>
</dbReference>
<evidence type="ECO:0000256" key="2">
    <source>
        <dbReference type="SAM" id="SignalP"/>
    </source>
</evidence>
<keyword evidence="5" id="KW-1185">Reference proteome</keyword>
<feature type="domain" description="Tail specific protease" evidence="3">
    <location>
        <begin position="250"/>
        <end position="476"/>
    </location>
</feature>
<dbReference type="Gene3D" id="3.30.750.44">
    <property type="match status" value="1"/>
</dbReference>
<dbReference type="SMART" id="SM00245">
    <property type="entry name" value="TSPc"/>
    <property type="match status" value="1"/>
</dbReference>
<dbReference type="InterPro" id="IPR005151">
    <property type="entry name" value="Tail-specific_protease"/>
</dbReference>
<dbReference type="Proteomes" id="UP000184330">
    <property type="component" value="Unassembled WGS sequence"/>
</dbReference>
<dbReference type="AlphaFoldDB" id="A0A1L7XQQ2"/>
<dbReference type="SUPFAM" id="SSF52096">
    <property type="entry name" value="ClpP/crotonase"/>
    <property type="match status" value="1"/>
</dbReference>
<proteinExistence type="predicted"/>
<dbReference type="PANTHER" id="PTHR11261:SF3">
    <property type="entry name" value="RETINOL-BINDING PROTEIN 3"/>
    <property type="match status" value="1"/>
</dbReference>
<feature type="compositionally biased region" description="Basic and acidic residues" evidence="1">
    <location>
        <begin position="246"/>
        <end position="256"/>
    </location>
</feature>
<dbReference type="Pfam" id="PF11918">
    <property type="entry name" value="Peptidase_S41_N"/>
    <property type="match status" value="1"/>
</dbReference>
<dbReference type="InterPro" id="IPR029045">
    <property type="entry name" value="ClpP/crotonase-like_dom_sf"/>
</dbReference>
<dbReference type="OrthoDB" id="10268064at2759"/>
<accession>A0A1L7XQQ2</accession>
<feature type="chain" id="PRO_5012250770" description="Tail specific protease domain-containing protein" evidence="2">
    <location>
        <begin position="24"/>
        <end position="505"/>
    </location>
</feature>
<evidence type="ECO:0000259" key="3">
    <source>
        <dbReference type="SMART" id="SM00245"/>
    </source>
</evidence>
<sequence>MKAILQTILLVVGTLVPRFSTMAESSLPSLPTDHPASIQFSAWLAAFNTEDQDVLAAYHSDSIFPYSAATRDIKDLQREFGLAQASGGFEVVDIESVSSPSSVVIVMKEKKRPIYARVSILIDDSNADYPVTEFQINAINTPLKFIPEDDPRRPGFEKALKSLDSSLRRKLVDAINKALLEQYVEPELGEKMANALNIHFESGDYDRFEDSEKFAQRLTEDLREAGHDGHMGIHFREPHGPSAQSDKPDEKPRPRGRVEDFERMDYSFGPIIFDTGSAPGKKIASLTINGFVPSTEEYLDIWKEVRAAIGKKLSSVADADALIVDLRQNHGGAPDTVAFMMSYLMDGGPHHLLDFVDRAGTVDRSFSTLPVNELPGGTKAFGGAKPLYVLTTKNTVSGGEDMTYGLQAFKRALAVIGEGNEATAGAANPITKPHFLCEEEFGEGWWMAGIPIVKPKHPVTGTNWEGIGVKSDIVAGRGEWEGVDDAKEVATRLLVKFLGQQKDEL</sequence>
<dbReference type="GO" id="GO:0008236">
    <property type="term" value="F:serine-type peptidase activity"/>
    <property type="evidence" value="ECO:0007669"/>
    <property type="project" value="InterPro"/>
</dbReference>
<evidence type="ECO:0000313" key="4">
    <source>
        <dbReference type="EMBL" id="CZR67373.1"/>
    </source>
</evidence>
<keyword evidence="2" id="KW-0732">Signal</keyword>
<dbReference type="GO" id="GO:0006508">
    <property type="term" value="P:proteolysis"/>
    <property type="evidence" value="ECO:0007669"/>
    <property type="project" value="InterPro"/>
</dbReference>
<organism evidence="4 5">
    <name type="scientific">Phialocephala subalpina</name>
    <dbReference type="NCBI Taxonomy" id="576137"/>
    <lineage>
        <taxon>Eukaryota</taxon>
        <taxon>Fungi</taxon>
        <taxon>Dikarya</taxon>
        <taxon>Ascomycota</taxon>
        <taxon>Pezizomycotina</taxon>
        <taxon>Leotiomycetes</taxon>
        <taxon>Helotiales</taxon>
        <taxon>Mollisiaceae</taxon>
        <taxon>Phialocephala</taxon>
        <taxon>Phialocephala fortinii species complex</taxon>
    </lineage>
</organism>
<evidence type="ECO:0000313" key="5">
    <source>
        <dbReference type="Proteomes" id="UP000184330"/>
    </source>
</evidence>
<protein>
    <recommendedName>
        <fullName evidence="3">Tail specific protease domain-containing protein</fullName>
    </recommendedName>
</protein>
<feature type="signal peptide" evidence="2">
    <location>
        <begin position="1"/>
        <end position="23"/>
    </location>
</feature>
<dbReference type="CDD" id="cd07563">
    <property type="entry name" value="Peptidase_S41_IRBP"/>
    <property type="match status" value="1"/>
</dbReference>
<reference evidence="4 5" key="1">
    <citation type="submission" date="2016-03" db="EMBL/GenBank/DDBJ databases">
        <authorList>
            <person name="Ploux O."/>
        </authorList>
    </citation>
    <scope>NUCLEOTIDE SEQUENCE [LARGE SCALE GENOMIC DNA]</scope>
    <source>
        <strain evidence="4 5">UAMH 11012</strain>
    </source>
</reference>
<evidence type="ECO:0000256" key="1">
    <source>
        <dbReference type="SAM" id="MobiDB-lite"/>
    </source>
</evidence>
<feature type="compositionally biased region" description="Basic and acidic residues" evidence="1">
    <location>
        <begin position="228"/>
        <end position="239"/>
    </location>
</feature>
<gene>
    <name evidence="4" type="ORF">PAC_17272</name>
</gene>
<feature type="region of interest" description="Disordered" evidence="1">
    <location>
        <begin position="228"/>
        <end position="256"/>
    </location>
</feature>
<dbReference type="Pfam" id="PF03572">
    <property type="entry name" value="Peptidase_S41"/>
    <property type="match status" value="1"/>
</dbReference>
<dbReference type="Gene3D" id="3.90.226.10">
    <property type="entry name" value="2-enoyl-CoA Hydratase, Chain A, domain 1"/>
    <property type="match status" value="1"/>
</dbReference>
<dbReference type="PANTHER" id="PTHR11261">
    <property type="entry name" value="INTERPHOTORECEPTOR RETINOID-BINDING PROTEIN"/>
    <property type="match status" value="1"/>
</dbReference>
<name>A0A1L7XQQ2_9HELO</name>